<dbReference type="PANTHER" id="PTHR43182:SF1">
    <property type="entry name" value="COBALT-PRECORRIN-7 C(5)-METHYLTRANSFERASE"/>
    <property type="match status" value="1"/>
</dbReference>
<evidence type="ECO:0000256" key="3">
    <source>
        <dbReference type="ARBA" id="ARBA00022603"/>
    </source>
</evidence>
<evidence type="ECO:0000256" key="6">
    <source>
        <dbReference type="SAM" id="MobiDB-lite"/>
    </source>
</evidence>
<evidence type="ECO:0000256" key="4">
    <source>
        <dbReference type="ARBA" id="ARBA00022679"/>
    </source>
</evidence>
<proteinExistence type="predicted"/>
<evidence type="ECO:0000256" key="5">
    <source>
        <dbReference type="ARBA" id="ARBA00022691"/>
    </source>
</evidence>
<keyword evidence="3" id="KW-0489">Methyltransferase</keyword>
<dbReference type="GO" id="GO:0009236">
    <property type="term" value="P:cobalamin biosynthetic process"/>
    <property type="evidence" value="ECO:0007669"/>
    <property type="project" value="UniProtKB-KW"/>
</dbReference>
<dbReference type="EMBL" id="UINC01001354">
    <property type="protein sequence ID" value="SUZ78446.1"/>
    <property type="molecule type" value="Genomic_DNA"/>
</dbReference>
<dbReference type="PANTHER" id="PTHR43182">
    <property type="entry name" value="COBALT-PRECORRIN-6B C(15)-METHYLTRANSFERASE (DECARBOXYLATING)"/>
    <property type="match status" value="1"/>
</dbReference>
<dbReference type="AlphaFoldDB" id="A0A381QGM8"/>
<reference evidence="7" key="1">
    <citation type="submission" date="2018-05" db="EMBL/GenBank/DDBJ databases">
        <authorList>
            <person name="Lanie J.A."/>
            <person name="Ng W.-L."/>
            <person name="Kazmierczak K.M."/>
            <person name="Andrzejewski T.M."/>
            <person name="Davidsen T.M."/>
            <person name="Wayne K.J."/>
            <person name="Tettelin H."/>
            <person name="Glass J.I."/>
            <person name="Rusch D."/>
            <person name="Podicherti R."/>
            <person name="Tsui H.-C.T."/>
            <person name="Winkler M.E."/>
        </authorList>
    </citation>
    <scope>NUCLEOTIDE SEQUENCE</scope>
</reference>
<dbReference type="Pfam" id="PF01135">
    <property type="entry name" value="PCMT"/>
    <property type="match status" value="1"/>
</dbReference>
<gene>
    <name evidence="7" type="ORF">METZ01_LOCUS31300</name>
</gene>
<dbReference type="GO" id="GO:0008276">
    <property type="term" value="F:protein methyltransferase activity"/>
    <property type="evidence" value="ECO:0007669"/>
    <property type="project" value="InterPro"/>
</dbReference>
<name>A0A381QGM8_9ZZZZ</name>
<organism evidence="7">
    <name type="scientific">marine metagenome</name>
    <dbReference type="NCBI Taxonomy" id="408172"/>
    <lineage>
        <taxon>unclassified sequences</taxon>
        <taxon>metagenomes</taxon>
        <taxon>ecological metagenomes</taxon>
    </lineage>
</organism>
<keyword evidence="2" id="KW-0169">Cobalamin biosynthesis</keyword>
<dbReference type="InterPro" id="IPR050714">
    <property type="entry name" value="Cobalamin_biosynth_MTase"/>
</dbReference>
<evidence type="ECO:0000256" key="1">
    <source>
        <dbReference type="ARBA" id="ARBA00004953"/>
    </source>
</evidence>
<dbReference type="GO" id="GO:0000179">
    <property type="term" value="F:rRNA (adenine-N6,N6-)-dimethyltransferase activity"/>
    <property type="evidence" value="ECO:0007669"/>
    <property type="project" value="InterPro"/>
</dbReference>
<evidence type="ECO:0000313" key="7">
    <source>
        <dbReference type="EMBL" id="SUZ78446.1"/>
    </source>
</evidence>
<dbReference type="InterPro" id="IPR020596">
    <property type="entry name" value="rRNA_Ade_Mease_Trfase_CS"/>
</dbReference>
<dbReference type="CDD" id="cd02440">
    <property type="entry name" value="AdoMet_MTases"/>
    <property type="match status" value="1"/>
</dbReference>
<sequence>VNRSLGLPDDAFEQRRPNKGQITKREARAVSLYSMGLRPDSVVWDIGAGTGSVSVEAALIANRGQVFSIERDSDSLPLLEANVAQWGAENIQIVAGEAPGALEDLPSPDSVFVGGSGGTLSEILEYAVSRLNPNGTIVVNLAVLERTSETYHQLTRLGLSADITQVAAARGKEMPDAAVRLESLNPVFIVSGRRGD</sequence>
<dbReference type="PROSITE" id="PS01131">
    <property type="entry name" value="RRNA_A_DIMETH"/>
    <property type="match status" value="1"/>
</dbReference>
<protein>
    <recommendedName>
        <fullName evidence="8">Precorrin-6Y C5,15-methyltransferase (Decarboxylating) subunit CbiT</fullName>
    </recommendedName>
</protein>
<keyword evidence="4" id="KW-0808">Transferase</keyword>
<dbReference type="Gene3D" id="3.40.50.150">
    <property type="entry name" value="Vaccinia Virus protein VP39"/>
    <property type="match status" value="1"/>
</dbReference>
<feature type="region of interest" description="Disordered" evidence="6">
    <location>
        <begin position="1"/>
        <end position="20"/>
    </location>
</feature>
<dbReference type="SUPFAM" id="SSF53335">
    <property type="entry name" value="S-adenosyl-L-methionine-dependent methyltransferases"/>
    <property type="match status" value="1"/>
</dbReference>
<feature type="non-terminal residue" evidence="7">
    <location>
        <position position="1"/>
    </location>
</feature>
<dbReference type="InterPro" id="IPR014008">
    <property type="entry name" value="Cbl_synth_MTase_CbiT"/>
</dbReference>
<comment type="pathway">
    <text evidence="1">Cofactor biosynthesis; adenosylcobalamin biosynthesis.</text>
</comment>
<keyword evidence="5" id="KW-0949">S-adenosyl-L-methionine</keyword>
<evidence type="ECO:0008006" key="8">
    <source>
        <dbReference type="Google" id="ProtNLM"/>
    </source>
</evidence>
<dbReference type="NCBIfam" id="TIGR02469">
    <property type="entry name" value="CbiT"/>
    <property type="match status" value="1"/>
</dbReference>
<dbReference type="InterPro" id="IPR029063">
    <property type="entry name" value="SAM-dependent_MTases_sf"/>
</dbReference>
<evidence type="ECO:0000256" key="2">
    <source>
        <dbReference type="ARBA" id="ARBA00022573"/>
    </source>
</evidence>
<accession>A0A381QGM8</accession>